<evidence type="ECO:0000313" key="1">
    <source>
        <dbReference type="EMBL" id="EHP69376.1"/>
    </source>
</evidence>
<dbReference type="RefSeq" id="WP_009073372.1">
    <property type="nucleotide sequence ID" value="NZ_JH597768.1"/>
</dbReference>
<proteinExistence type="predicted"/>
<reference evidence="1 2" key="1">
    <citation type="submission" date="2012-01" db="EMBL/GenBank/DDBJ databases">
        <title>Improved High-Quality Draft sequence of Metallosphaera yellowstonensis MK1.</title>
        <authorList>
            <consortium name="US DOE Joint Genome Institute"/>
            <person name="Lucas S."/>
            <person name="Han J."/>
            <person name="Cheng J.-F."/>
            <person name="Goodwin L."/>
            <person name="Pitluck S."/>
            <person name="Peters L."/>
            <person name="Teshima H."/>
            <person name="Detter J.C."/>
            <person name="Han C."/>
            <person name="Tapia R."/>
            <person name="Land M."/>
            <person name="Hauser L."/>
            <person name="Kyrpides N."/>
            <person name="Kozubal M."/>
            <person name="Macur R.E."/>
            <person name="Jay Z."/>
            <person name="Inskeep W."/>
            <person name="Woyke T."/>
        </authorList>
    </citation>
    <scope>NUCLEOTIDE SEQUENCE [LARGE SCALE GENOMIC DNA]</scope>
    <source>
        <strain evidence="1 2">MK1</strain>
    </source>
</reference>
<dbReference type="STRING" id="671065.MetMK1DRAFT_00021270"/>
<protein>
    <submittedName>
        <fullName evidence="1">Uncharacterized protein conserved in archaea</fullName>
    </submittedName>
</protein>
<dbReference type="eggNOG" id="arCOG01831">
    <property type="taxonomic scope" value="Archaea"/>
</dbReference>
<gene>
    <name evidence="1" type="ORF">MetMK1DRAFT_00021270</name>
</gene>
<evidence type="ECO:0000313" key="2">
    <source>
        <dbReference type="Proteomes" id="UP000003980"/>
    </source>
</evidence>
<sequence>MGRGTFLDKDAVRDLSGDYYFLITNVAPPGYLFAYRKYTYTGRGLWRGYERVLPKYGVHNLASSPQEFRWEPCYGASFPVLMRSRVRDHMRPEDAFDRLLRNERKSHLSGVLFSLLEGLPSLKLGVTGSILLGIEHSDSDLDLVVYGRKGAEDFMAQFTGREPDPQWIVETSENYNLPLDAVKSIYDRRVRGVHRGVRYSFLFVREEVEKYCEQVCESRGEVRTSGELEGDVEALFYPSRALMGGYTVISYEGIFSTVMYGRRRVKVRGVLMSCDGERRVVIGAREVRGYVLPV</sequence>
<keyword evidence="2" id="KW-1185">Reference proteome</keyword>
<dbReference type="AlphaFoldDB" id="H2C6E9"/>
<dbReference type="HOGENOM" id="CLU_914055_0_0_2"/>
<accession>H2C6E9</accession>
<dbReference type="EMBL" id="JH597768">
    <property type="protein sequence ID" value="EHP69376.1"/>
    <property type="molecule type" value="Genomic_DNA"/>
</dbReference>
<organism evidence="1 2">
    <name type="scientific">Metallosphaera yellowstonensis MK1</name>
    <dbReference type="NCBI Taxonomy" id="671065"/>
    <lineage>
        <taxon>Archaea</taxon>
        <taxon>Thermoproteota</taxon>
        <taxon>Thermoprotei</taxon>
        <taxon>Sulfolobales</taxon>
        <taxon>Sulfolobaceae</taxon>
        <taxon>Metallosphaera</taxon>
    </lineage>
</organism>
<dbReference type="OrthoDB" id="18771at2157"/>
<name>H2C6E9_9CREN</name>
<dbReference type="Proteomes" id="UP000003980">
    <property type="component" value="Unassembled WGS sequence"/>
</dbReference>